<dbReference type="Proteomes" id="UP001165079">
    <property type="component" value="Unassembled WGS sequence"/>
</dbReference>
<dbReference type="GO" id="GO:0005524">
    <property type="term" value="F:ATP binding"/>
    <property type="evidence" value="ECO:0007669"/>
    <property type="project" value="UniProtKB-UniRule"/>
</dbReference>
<feature type="domain" description="Cysteinyl-tRNA synthetase class Ia DALR" evidence="15">
    <location>
        <begin position="349"/>
        <end position="408"/>
    </location>
</feature>
<keyword evidence="8 13" id="KW-0862">Zinc</keyword>
<proteinExistence type="inferred from homology"/>
<dbReference type="SUPFAM" id="SSF52374">
    <property type="entry name" value="Nucleotidylyl transferase"/>
    <property type="match status" value="1"/>
</dbReference>
<feature type="short sequence motif" description="'KMSKS' region" evidence="13">
    <location>
        <begin position="270"/>
        <end position="274"/>
    </location>
</feature>
<keyword evidence="11 13" id="KW-0030">Aminoacyl-tRNA synthetase</keyword>
<dbReference type="InterPro" id="IPR014729">
    <property type="entry name" value="Rossmann-like_a/b/a_fold"/>
</dbReference>
<dbReference type="InterPro" id="IPR056411">
    <property type="entry name" value="CysS_C"/>
</dbReference>
<dbReference type="AlphaFoldDB" id="A0A9W6SJG9"/>
<feature type="binding site" evidence="13">
    <location>
        <position position="243"/>
    </location>
    <ligand>
        <name>Zn(2+)</name>
        <dbReference type="ChEBI" id="CHEBI:29105"/>
    </ligand>
</feature>
<dbReference type="EMBL" id="BSTX01000001">
    <property type="protein sequence ID" value="GLZ76937.1"/>
    <property type="molecule type" value="Genomic_DNA"/>
</dbReference>
<dbReference type="RefSeq" id="WP_285662083.1">
    <property type="nucleotide sequence ID" value="NZ_BSTX01000001.1"/>
</dbReference>
<evidence type="ECO:0000256" key="7">
    <source>
        <dbReference type="ARBA" id="ARBA00022741"/>
    </source>
</evidence>
<keyword evidence="9 13" id="KW-0067">ATP-binding</keyword>
<comment type="catalytic activity">
    <reaction evidence="12 13">
        <text>tRNA(Cys) + L-cysteine + ATP = L-cysteinyl-tRNA(Cys) + AMP + diphosphate</text>
        <dbReference type="Rhea" id="RHEA:17773"/>
        <dbReference type="Rhea" id="RHEA-COMP:9661"/>
        <dbReference type="Rhea" id="RHEA-COMP:9679"/>
        <dbReference type="ChEBI" id="CHEBI:30616"/>
        <dbReference type="ChEBI" id="CHEBI:33019"/>
        <dbReference type="ChEBI" id="CHEBI:35235"/>
        <dbReference type="ChEBI" id="CHEBI:78442"/>
        <dbReference type="ChEBI" id="CHEBI:78517"/>
        <dbReference type="ChEBI" id="CHEBI:456215"/>
        <dbReference type="EC" id="6.1.1.16"/>
    </reaction>
</comment>
<evidence type="ECO:0000256" key="8">
    <source>
        <dbReference type="ARBA" id="ARBA00022833"/>
    </source>
</evidence>
<feature type="binding site" evidence="13">
    <location>
        <position position="29"/>
    </location>
    <ligand>
        <name>Zn(2+)</name>
        <dbReference type="ChEBI" id="CHEBI:29105"/>
    </ligand>
</feature>
<dbReference type="Gene3D" id="1.20.120.1910">
    <property type="entry name" value="Cysteine-tRNA ligase, C-terminal anti-codon recognition domain"/>
    <property type="match status" value="1"/>
</dbReference>
<dbReference type="GO" id="GO:0006423">
    <property type="term" value="P:cysteinyl-tRNA aminoacylation"/>
    <property type="evidence" value="ECO:0007669"/>
    <property type="project" value="UniProtKB-UniRule"/>
</dbReference>
<dbReference type="Gene3D" id="3.40.50.620">
    <property type="entry name" value="HUPs"/>
    <property type="match status" value="1"/>
</dbReference>
<dbReference type="Pfam" id="PF09190">
    <property type="entry name" value="DALR_2"/>
    <property type="match status" value="1"/>
</dbReference>
<comment type="cofactor">
    <cofactor evidence="13">
        <name>Zn(2+)</name>
        <dbReference type="ChEBI" id="CHEBI:29105"/>
    </cofactor>
    <text evidence="13">Binds 1 zinc ion per subunit.</text>
</comment>
<evidence type="ECO:0000256" key="5">
    <source>
        <dbReference type="ARBA" id="ARBA00022598"/>
    </source>
</evidence>
<evidence type="ECO:0000256" key="14">
    <source>
        <dbReference type="SAM" id="MobiDB-lite"/>
    </source>
</evidence>
<evidence type="ECO:0000256" key="9">
    <source>
        <dbReference type="ARBA" id="ARBA00022840"/>
    </source>
</evidence>
<sequence length="476" mass="52713">MNLRLHDTGTRSVRDFTPRVSGSVGVYLCGLTVQSPPHIGHLRSGVNNDVLRRWLTYNGMDVSFVRNITDIDDKILAKALEQDRPYWTIAYANERLLAADYAALNVLEPTYEPRATGHIPEMMTLITELIEKGHAYQAADGSGDVYFDVLSFGEYGKLSGQRVDHMQAAADGPVRAKRDPRDFALWKGPKDTEPQNAYWDTRYGRGRPGWHLECSAMARRYLGDTFDIHGGGVDLVFPHHENEVAQSRAAGLGFARYWVHNAMVNLGNEKMSKSVGNVIDLDSLRAFVRPIEVRYYLAVPHYRSVIEYSEDALRDSAAGFRRIEGFVQRAAERVGADDIRPDLGALAPEFEAALNDDLNTSGAMAAVHDAVREGNTACDAGDVKLLTSTAASVRRMLDIFGLDPLAPQWTKAGGGDDLRSTLDALVALTLEQRQAARSRRDYATSDMLRDQLTAAGVQVEDTPHGPRWTYETTKGN</sequence>
<evidence type="ECO:0000256" key="13">
    <source>
        <dbReference type="HAMAP-Rule" id="MF_00041"/>
    </source>
</evidence>
<feature type="binding site" evidence="13">
    <location>
        <position position="214"/>
    </location>
    <ligand>
        <name>Zn(2+)</name>
        <dbReference type="ChEBI" id="CHEBI:29105"/>
    </ligand>
</feature>
<dbReference type="CDD" id="cd00672">
    <property type="entry name" value="CysRS_core"/>
    <property type="match status" value="1"/>
</dbReference>
<comment type="caution">
    <text evidence="16">The sequence shown here is derived from an EMBL/GenBank/DDBJ whole genome shotgun (WGS) entry which is preliminary data.</text>
</comment>
<evidence type="ECO:0000256" key="6">
    <source>
        <dbReference type="ARBA" id="ARBA00022723"/>
    </source>
</evidence>
<keyword evidence="7 13" id="KW-0547">Nucleotide-binding</keyword>
<feature type="region of interest" description="Disordered" evidence="14">
    <location>
        <begin position="457"/>
        <end position="476"/>
    </location>
</feature>
<evidence type="ECO:0000313" key="17">
    <source>
        <dbReference type="Proteomes" id="UP001165079"/>
    </source>
</evidence>
<evidence type="ECO:0000256" key="3">
    <source>
        <dbReference type="ARBA" id="ARBA00011245"/>
    </source>
</evidence>
<comment type="subunit">
    <text evidence="3 13">Monomer.</text>
</comment>
<keyword evidence="5 13" id="KW-0436">Ligase</keyword>
<keyword evidence="17" id="KW-1185">Reference proteome</keyword>
<dbReference type="Pfam" id="PF23493">
    <property type="entry name" value="CysS_C"/>
    <property type="match status" value="1"/>
</dbReference>
<dbReference type="NCBIfam" id="TIGR00435">
    <property type="entry name" value="cysS"/>
    <property type="match status" value="1"/>
</dbReference>
<dbReference type="InterPro" id="IPR024909">
    <property type="entry name" value="Cys-tRNA/MSH_ligase"/>
</dbReference>
<dbReference type="PANTHER" id="PTHR10890">
    <property type="entry name" value="CYSTEINYL-TRNA SYNTHETASE"/>
    <property type="match status" value="1"/>
</dbReference>
<evidence type="ECO:0000256" key="12">
    <source>
        <dbReference type="ARBA" id="ARBA00047398"/>
    </source>
</evidence>
<dbReference type="Pfam" id="PF01406">
    <property type="entry name" value="tRNA-synt_1e"/>
    <property type="match status" value="1"/>
</dbReference>
<dbReference type="InterPro" id="IPR015273">
    <property type="entry name" value="Cys-tRNA-synt_Ia_DALR"/>
</dbReference>
<dbReference type="PANTHER" id="PTHR10890:SF30">
    <property type="entry name" value="CYSTEINE--TRNA LIGASE"/>
    <property type="match status" value="1"/>
</dbReference>
<evidence type="ECO:0000256" key="11">
    <source>
        <dbReference type="ARBA" id="ARBA00023146"/>
    </source>
</evidence>
<feature type="short sequence motif" description="'HIGH' region" evidence="13">
    <location>
        <begin position="31"/>
        <end position="41"/>
    </location>
</feature>
<keyword evidence="6 13" id="KW-0479">Metal-binding</keyword>
<evidence type="ECO:0000256" key="10">
    <source>
        <dbReference type="ARBA" id="ARBA00022917"/>
    </source>
</evidence>
<evidence type="ECO:0000256" key="4">
    <source>
        <dbReference type="ARBA" id="ARBA00022490"/>
    </source>
</evidence>
<dbReference type="InterPro" id="IPR009080">
    <property type="entry name" value="tRNAsynth_Ia_anticodon-bd"/>
</dbReference>
<dbReference type="GO" id="GO:0008270">
    <property type="term" value="F:zinc ion binding"/>
    <property type="evidence" value="ECO:0007669"/>
    <property type="project" value="UniProtKB-UniRule"/>
</dbReference>
<dbReference type="FunFam" id="3.40.50.620:FF:000068">
    <property type="entry name" value="Cysteine--tRNA ligase"/>
    <property type="match status" value="1"/>
</dbReference>
<keyword evidence="4 13" id="KW-0963">Cytoplasm</keyword>
<dbReference type="HAMAP" id="MF_00041">
    <property type="entry name" value="Cys_tRNA_synth"/>
    <property type="match status" value="1"/>
</dbReference>
<accession>A0A9W6SJG9</accession>
<evidence type="ECO:0000256" key="1">
    <source>
        <dbReference type="ARBA" id="ARBA00004496"/>
    </source>
</evidence>
<name>A0A9W6SJG9_9ACTN</name>
<dbReference type="SUPFAM" id="SSF47323">
    <property type="entry name" value="Anticodon-binding domain of a subclass of class I aminoacyl-tRNA synthetases"/>
    <property type="match status" value="1"/>
</dbReference>
<protein>
    <recommendedName>
        <fullName evidence="13">Cysteine--tRNA ligase</fullName>
        <ecNumber evidence="13">6.1.1.16</ecNumber>
    </recommendedName>
    <alternativeName>
        <fullName evidence="13">Cysteinyl-tRNA synthetase</fullName>
        <shortName evidence="13">CysRS</shortName>
    </alternativeName>
</protein>
<organism evidence="16 17">
    <name type="scientific">Actinorhabdospora filicis</name>
    <dbReference type="NCBI Taxonomy" id="1785913"/>
    <lineage>
        <taxon>Bacteria</taxon>
        <taxon>Bacillati</taxon>
        <taxon>Actinomycetota</taxon>
        <taxon>Actinomycetes</taxon>
        <taxon>Micromonosporales</taxon>
        <taxon>Micromonosporaceae</taxon>
        <taxon>Actinorhabdospora</taxon>
    </lineage>
</organism>
<feature type="binding site" evidence="13">
    <location>
        <position position="239"/>
    </location>
    <ligand>
        <name>Zn(2+)</name>
        <dbReference type="ChEBI" id="CHEBI:29105"/>
    </ligand>
</feature>
<comment type="subcellular location">
    <subcellularLocation>
        <location evidence="1 13">Cytoplasm</location>
    </subcellularLocation>
</comment>
<evidence type="ECO:0000313" key="16">
    <source>
        <dbReference type="EMBL" id="GLZ76937.1"/>
    </source>
</evidence>
<dbReference type="EC" id="6.1.1.16" evidence="13"/>
<dbReference type="PRINTS" id="PR00983">
    <property type="entry name" value="TRNASYNTHCYS"/>
</dbReference>
<dbReference type="InterPro" id="IPR015803">
    <property type="entry name" value="Cys-tRNA-ligase"/>
</dbReference>
<reference evidence="16" key="1">
    <citation type="submission" date="2023-03" db="EMBL/GenBank/DDBJ databases">
        <title>Actinorhabdospora filicis NBRC 111898.</title>
        <authorList>
            <person name="Ichikawa N."/>
            <person name="Sato H."/>
            <person name="Tonouchi N."/>
        </authorList>
    </citation>
    <scope>NUCLEOTIDE SEQUENCE</scope>
    <source>
        <strain evidence="16">NBRC 111898</strain>
    </source>
</reference>
<comment type="similarity">
    <text evidence="2 13">Belongs to the class-I aminoacyl-tRNA synthetase family.</text>
</comment>
<keyword evidence="10 13" id="KW-0648">Protein biosynthesis</keyword>
<gene>
    <name evidence="13 16" type="primary">cysS</name>
    <name evidence="16" type="ORF">Afil01_17440</name>
</gene>
<dbReference type="InterPro" id="IPR032678">
    <property type="entry name" value="tRNA-synt_1_cat_dom"/>
</dbReference>
<dbReference type="GO" id="GO:0005829">
    <property type="term" value="C:cytosol"/>
    <property type="evidence" value="ECO:0007669"/>
    <property type="project" value="TreeGrafter"/>
</dbReference>
<evidence type="ECO:0000259" key="15">
    <source>
        <dbReference type="SMART" id="SM00840"/>
    </source>
</evidence>
<feature type="binding site" evidence="13">
    <location>
        <position position="273"/>
    </location>
    <ligand>
        <name>ATP</name>
        <dbReference type="ChEBI" id="CHEBI:30616"/>
    </ligand>
</feature>
<evidence type="ECO:0000256" key="2">
    <source>
        <dbReference type="ARBA" id="ARBA00005594"/>
    </source>
</evidence>
<dbReference type="SMART" id="SM00840">
    <property type="entry name" value="DALR_2"/>
    <property type="match status" value="1"/>
</dbReference>
<dbReference type="GO" id="GO:0004817">
    <property type="term" value="F:cysteine-tRNA ligase activity"/>
    <property type="evidence" value="ECO:0007669"/>
    <property type="project" value="UniProtKB-UniRule"/>
</dbReference>